<keyword evidence="5" id="KW-1185">Reference proteome</keyword>
<feature type="region of interest" description="Disordered" evidence="3">
    <location>
        <begin position="102"/>
        <end position="139"/>
    </location>
</feature>
<feature type="compositionally biased region" description="Basic and acidic residues" evidence="3">
    <location>
        <begin position="260"/>
        <end position="276"/>
    </location>
</feature>
<evidence type="ECO:0000313" key="6">
    <source>
        <dbReference type="RefSeq" id="XP_065650081.1"/>
    </source>
</evidence>
<dbReference type="PROSITE" id="PS50102">
    <property type="entry name" value="RRM"/>
    <property type="match status" value="2"/>
</dbReference>
<evidence type="ECO:0000256" key="2">
    <source>
        <dbReference type="PROSITE-ProRule" id="PRU00176"/>
    </source>
</evidence>
<feature type="compositionally biased region" description="Acidic residues" evidence="3">
    <location>
        <begin position="319"/>
        <end position="355"/>
    </location>
</feature>
<dbReference type="GeneID" id="100197032"/>
<feature type="region of interest" description="Disordered" evidence="3">
    <location>
        <begin position="1"/>
        <end position="23"/>
    </location>
</feature>
<feature type="compositionally biased region" description="Basic and acidic residues" evidence="3">
    <location>
        <begin position="224"/>
        <end position="236"/>
    </location>
</feature>
<evidence type="ECO:0000259" key="4">
    <source>
        <dbReference type="PROSITE" id="PS50102"/>
    </source>
</evidence>
<feature type="compositionally biased region" description="Low complexity" evidence="3">
    <location>
        <begin position="117"/>
        <end position="127"/>
    </location>
</feature>
<feature type="compositionally biased region" description="Basic and acidic residues" evidence="3">
    <location>
        <begin position="1"/>
        <end position="13"/>
    </location>
</feature>
<dbReference type="SUPFAM" id="SSF54928">
    <property type="entry name" value="RNA-binding domain, RBD"/>
    <property type="match status" value="1"/>
</dbReference>
<dbReference type="RefSeq" id="XP_002167286.1">
    <property type="nucleotide sequence ID" value="XM_002167250.5"/>
</dbReference>
<dbReference type="Pfam" id="PF00076">
    <property type="entry name" value="RRM_1"/>
    <property type="match status" value="2"/>
</dbReference>
<organism evidence="5 6">
    <name type="scientific">Hydra vulgaris</name>
    <name type="common">Hydra</name>
    <name type="synonym">Hydra attenuata</name>
    <dbReference type="NCBI Taxonomy" id="6087"/>
    <lineage>
        <taxon>Eukaryota</taxon>
        <taxon>Metazoa</taxon>
        <taxon>Cnidaria</taxon>
        <taxon>Hydrozoa</taxon>
        <taxon>Hydroidolina</taxon>
        <taxon>Anthoathecata</taxon>
        <taxon>Aplanulata</taxon>
        <taxon>Hydridae</taxon>
        <taxon>Hydra</taxon>
    </lineage>
</organism>
<dbReference type="InterPro" id="IPR000504">
    <property type="entry name" value="RRM_dom"/>
</dbReference>
<evidence type="ECO:0000256" key="3">
    <source>
        <dbReference type="SAM" id="MobiDB-lite"/>
    </source>
</evidence>
<dbReference type="RefSeq" id="XP_065650081.1">
    <property type="nucleotide sequence ID" value="XM_065794009.1"/>
</dbReference>
<protein>
    <submittedName>
        <fullName evidence="6">Serine/arginine-rich splicing factor 5 isoform X3</fullName>
    </submittedName>
</protein>
<dbReference type="PANTHER" id="PTHR23003">
    <property type="entry name" value="RNA RECOGNITION MOTIF RRM DOMAIN CONTAINING PROTEIN"/>
    <property type="match status" value="1"/>
</dbReference>
<dbReference type="InterPro" id="IPR012677">
    <property type="entry name" value="Nucleotide-bd_a/b_plait_sf"/>
</dbReference>
<dbReference type="CDD" id="cd12339">
    <property type="entry name" value="RRM2_SRSF1_4_like"/>
    <property type="match status" value="1"/>
</dbReference>
<feature type="domain" description="RRM" evidence="4">
    <location>
        <begin position="141"/>
        <end position="214"/>
    </location>
</feature>
<accession>A0ABM4BLZ3</accession>
<dbReference type="SMART" id="SM00360">
    <property type="entry name" value="RRM"/>
    <property type="match status" value="2"/>
</dbReference>
<dbReference type="InterPro" id="IPR035979">
    <property type="entry name" value="RBD_domain_sf"/>
</dbReference>
<name>A0ABM4BLZ3_HYDVU</name>
<dbReference type="InterPro" id="IPR050374">
    <property type="entry name" value="RRT5_SRSF_SR"/>
</dbReference>
<feature type="domain" description="RRM" evidence="4">
    <location>
        <begin position="26"/>
        <end position="96"/>
    </location>
</feature>
<sequence>MSDYRERRDRYSDPRPPLPSKSMMGARIYIGKLPGDIRERDIDKAFSKFGHVREIAMKGNYCFLQYEKTREAEDAVYEMHDRSFFGERIQVEHARQPKEFGFRAPSRFGGSRGYGGYSRSSTYSSSRDYSRRRSPPQRSDYRLSVTNLSTRCDAQDLKAVMQKAGDVVFSDAHRRRVGEGVVEFASRKDMERALKKLDGLEINGKPIKLKVEEARNAHKSRSRSRSESGSRSRSKSESGSPSRKRRRHSSRSGSDDASDREENERTSAKVDEKAASDDEEFEEAERNVKRKKEQRKEANGDKGSGSESDGPEELSKDEAENDDDEDTEIVEEIVEEEIEVEEEVTQSNDEEDETEVESKKHEEPKEDNLDELTEPVQRNRESGSESPECEENNE</sequence>
<reference evidence="6" key="1">
    <citation type="submission" date="2025-08" db="UniProtKB">
        <authorList>
            <consortium name="RefSeq"/>
        </authorList>
    </citation>
    <scope>IDENTIFICATION</scope>
</reference>
<evidence type="ECO:0000256" key="1">
    <source>
        <dbReference type="ARBA" id="ARBA00022884"/>
    </source>
</evidence>
<keyword evidence="1 2" id="KW-0694">RNA-binding</keyword>
<feature type="compositionally biased region" description="Basic and acidic residues" evidence="3">
    <location>
        <begin position="356"/>
        <end position="367"/>
    </location>
</feature>
<dbReference type="PANTHER" id="PTHR23003:SF51">
    <property type="entry name" value="SERINE-ARGININE PROTEIN 55"/>
    <property type="match status" value="1"/>
</dbReference>
<proteinExistence type="predicted"/>
<gene>
    <name evidence="6" type="primary">LOC100197032</name>
</gene>
<dbReference type="Proteomes" id="UP001652625">
    <property type="component" value="Chromosome 03"/>
</dbReference>
<dbReference type="Gene3D" id="3.30.70.330">
    <property type="match status" value="2"/>
</dbReference>
<evidence type="ECO:0000313" key="5">
    <source>
        <dbReference type="Proteomes" id="UP001652625"/>
    </source>
</evidence>
<feature type="region of interest" description="Disordered" evidence="3">
    <location>
        <begin position="210"/>
        <end position="394"/>
    </location>
</feature>